<dbReference type="InterPro" id="IPR012427">
    <property type="entry name" value="DUF1622"/>
</dbReference>
<reference evidence="2 3" key="1">
    <citation type="submission" date="2015-05" db="EMBL/GenBank/DDBJ databases">
        <title>Genome sequencing and analysis of members of genus Stenotrophomonas.</title>
        <authorList>
            <person name="Patil P.P."/>
            <person name="Midha S."/>
            <person name="Patil P.B."/>
        </authorList>
    </citation>
    <scope>NUCLEOTIDE SEQUENCE [LARGE SCALE GENOMIC DNA]</scope>
    <source>
        <strain evidence="2 3">DSM 21858</strain>
    </source>
</reference>
<evidence type="ECO:0000313" key="2">
    <source>
        <dbReference type="EMBL" id="KRG71625.1"/>
    </source>
</evidence>
<keyword evidence="1" id="KW-0812">Transmembrane</keyword>
<name>A0A0R0CNQ1_9GAMM</name>
<proteinExistence type="predicted"/>
<dbReference type="Proteomes" id="UP000052052">
    <property type="component" value="Unassembled WGS sequence"/>
</dbReference>
<feature type="transmembrane region" description="Helical" evidence="1">
    <location>
        <begin position="20"/>
        <end position="41"/>
    </location>
</feature>
<keyword evidence="3" id="KW-1185">Reference proteome</keyword>
<keyword evidence="1" id="KW-1133">Transmembrane helix</keyword>
<feature type="transmembrane region" description="Helical" evidence="1">
    <location>
        <begin position="92"/>
        <end position="109"/>
    </location>
</feature>
<comment type="caution">
    <text evidence="2">The sequence shown here is derived from an EMBL/GenBank/DDBJ whole genome shotgun (WGS) entry which is preliminary data.</text>
</comment>
<dbReference type="STRING" id="344882.ABB29_02380"/>
<sequence>MFRPREGFVEELFIAISEYVALTLEILSVLTIFVGAIDAVIRLSPALRVRRGSHGARRAAWLSLARWLLLGLEFMLAADIVRTVISPDWNDIGQLAAIAIIRTFLNYFLERDLDTAEKMSGEEQVPERDLT</sequence>
<dbReference type="OrthoDB" id="9812897at2"/>
<feature type="transmembrane region" description="Helical" evidence="1">
    <location>
        <begin position="61"/>
        <end position="80"/>
    </location>
</feature>
<dbReference type="PANTHER" id="PTHR38468">
    <property type="entry name" value="SLL0939 PROTEIN"/>
    <property type="match status" value="1"/>
</dbReference>
<dbReference type="EMBL" id="LDJL01000002">
    <property type="protein sequence ID" value="KRG71625.1"/>
    <property type="molecule type" value="Genomic_DNA"/>
</dbReference>
<dbReference type="Pfam" id="PF07784">
    <property type="entry name" value="DUF1622"/>
    <property type="match status" value="1"/>
</dbReference>
<accession>A0A0R0CNQ1</accession>
<keyword evidence="1" id="KW-0472">Membrane</keyword>
<gene>
    <name evidence="2" type="ORF">ABB29_02380</name>
</gene>
<dbReference type="PANTHER" id="PTHR38468:SF1">
    <property type="entry name" value="SLL0939 PROTEIN"/>
    <property type="match status" value="1"/>
</dbReference>
<evidence type="ECO:0000313" key="3">
    <source>
        <dbReference type="Proteomes" id="UP000052052"/>
    </source>
</evidence>
<evidence type="ECO:0008006" key="4">
    <source>
        <dbReference type="Google" id="ProtNLM"/>
    </source>
</evidence>
<protein>
    <recommendedName>
        <fullName evidence="4">DUF1622 domain-containing protein</fullName>
    </recommendedName>
</protein>
<dbReference type="AlphaFoldDB" id="A0A0R0CNQ1"/>
<dbReference type="PATRIC" id="fig|344882.3.peg.1681"/>
<evidence type="ECO:0000256" key="1">
    <source>
        <dbReference type="SAM" id="Phobius"/>
    </source>
</evidence>
<organism evidence="2 3">
    <name type="scientific">Pseudoxanthomonas dokdonensis</name>
    <dbReference type="NCBI Taxonomy" id="344882"/>
    <lineage>
        <taxon>Bacteria</taxon>
        <taxon>Pseudomonadati</taxon>
        <taxon>Pseudomonadota</taxon>
        <taxon>Gammaproteobacteria</taxon>
        <taxon>Lysobacterales</taxon>
        <taxon>Lysobacteraceae</taxon>
        <taxon>Pseudoxanthomonas</taxon>
    </lineage>
</organism>